<comment type="caution">
    <text evidence="2">The sequence shown here is derived from an EMBL/GenBank/DDBJ whole genome shotgun (WGS) entry which is preliminary data.</text>
</comment>
<dbReference type="AlphaFoldDB" id="A0A8J2XHG3"/>
<sequence length="314" mass="33536">MSAARYESAAQTMDELNRQRAALRRGAELAAATAVAGVQSLMRPDDVRPGPGRLAYRLGYAGLTAAGSWLTRNLGKEDDAAPNVRLDAGLAAGAGILGYALFSPRVKANWWTDRWLERAGVRSPRLVGALGTTALMAAAYIAAERAARRGDLEFSMDPGQGVWQAFAPLGGSIFQPGEDEDDVEEIELTDRQRAVLDALVPGNSANARALRAQLGAARFSALGGHEFLLAEVDEDAVAERLVPHEHTHPVRGRFRDAGGAVLEISIGIMDGRLEHIAILPVLDEDGDGEEADVSGLSAADWPDPEDLEIVKDER</sequence>
<dbReference type="Proteomes" id="UP000616114">
    <property type="component" value="Unassembled WGS sequence"/>
</dbReference>
<keyword evidence="3" id="KW-1185">Reference proteome</keyword>
<reference evidence="2" key="1">
    <citation type="journal article" date="2014" name="Int. J. Syst. Evol. Microbiol.">
        <title>Complete genome sequence of Corynebacterium casei LMG S-19264T (=DSM 44701T), isolated from a smear-ripened cheese.</title>
        <authorList>
            <consortium name="US DOE Joint Genome Institute (JGI-PGF)"/>
            <person name="Walter F."/>
            <person name="Albersmeier A."/>
            <person name="Kalinowski J."/>
            <person name="Ruckert C."/>
        </authorList>
    </citation>
    <scope>NUCLEOTIDE SEQUENCE</scope>
    <source>
        <strain evidence="2">CGMCC 1.12785</strain>
    </source>
</reference>
<protein>
    <submittedName>
        <fullName evidence="2">Uncharacterized protein</fullName>
    </submittedName>
</protein>
<organism evidence="2 3">
    <name type="scientific">Sediminivirga luteola</name>
    <dbReference type="NCBI Taxonomy" id="1774748"/>
    <lineage>
        <taxon>Bacteria</taxon>
        <taxon>Bacillati</taxon>
        <taxon>Actinomycetota</taxon>
        <taxon>Actinomycetes</taxon>
        <taxon>Micrococcales</taxon>
        <taxon>Brevibacteriaceae</taxon>
        <taxon>Sediminivirga</taxon>
    </lineage>
</organism>
<evidence type="ECO:0000313" key="3">
    <source>
        <dbReference type="Proteomes" id="UP000616114"/>
    </source>
</evidence>
<accession>A0A8J2XHG3</accession>
<dbReference type="RefSeq" id="WP_188548902.1">
    <property type="nucleotide sequence ID" value="NZ_BMFY01000001.1"/>
</dbReference>
<evidence type="ECO:0000313" key="2">
    <source>
        <dbReference type="EMBL" id="GGA01772.1"/>
    </source>
</evidence>
<gene>
    <name evidence="2" type="ORF">GCM10011333_00280</name>
</gene>
<dbReference type="EMBL" id="BMFY01000001">
    <property type="protein sequence ID" value="GGA01772.1"/>
    <property type="molecule type" value="Genomic_DNA"/>
</dbReference>
<reference evidence="2" key="2">
    <citation type="submission" date="2020-09" db="EMBL/GenBank/DDBJ databases">
        <authorList>
            <person name="Sun Q."/>
            <person name="Zhou Y."/>
        </authorList>
    </citation>
    <scope>NUCLEOTIDE SEQUENCE</scope>
    <source>
        <strain evidence="2">CGMCC 1.12785</strain>
    </source>
</reference>
<name>A0A8J2XHG3_9MICO</name>
<proteinExistence type="predicted"/>
<feature type="region of interest" description="Disordered" evidence="1">
    <location>
        <begin position="287"/>
        <end position="314"/>
    </location>
</feature>
<evidence type="ECO:0000256" key="1">
    <source>
        <dbReference type="SAM" id="MobiDB-lite"/>
    </source>
</evidence>